<dbReference type="GO" id="GO:0003924">
    <property type="term" value="F:GTPase activity"/>
    <property type="evidence" value="ECO:0007669"/>
    <property type="project" value="UniProtKB-UniRule"/>
</dbReference>
<evidence type="ECO:0000259" key="5">
    <source>
        <dbReference type="PROSITE" id="PS51721"/>
    </source>
</evidence>
<feature type="binding site" evidence="3">
    <location>
        <position position="287"/>
    </location>
    <ligand>
        <name>Zn(2+)</name>
        <dbReference type="ChEBI" id="CHEBI:29105"/>
    </ligand>
</feature>
<keyword evidence="1 3" id="KW-0547">Nucleotide-binding</keyword>
<evidence type="ECO:0000256" key="1">
    <source>
        <dbReference type="ARBA" id="ARBA00022741"/>
    </source>
</evidence>
<keyword evidence="3" id="KW-0479">Metal-binding</keyword>
<dbReference type="SUPFAM" id="SSF52540">
    <property type="entry name" value="P-loop containing nucleoside triphosphate hydrolases"/>
    <property type="match status" value="1"/>
</dbReference>
<dbReference type="GO" id="GO:0019843">
    <property type="term" value="F:rRNA binding"/>
    <property type="evidence" value="ECO:0007669"/>
    <property type="project" value="UniProtKB-KW"/>
</dbReference>
<evidence type="ECO:0000313" key="6">
    <source>
        <dbReference type="EMBL" id="SJZ56215.1"/>
    </source>
</evidence>
<proteinExistence type="inferred from homology"/>
<dbReference type="HAMAP" id="MF_01820">
    <property type="entry name" value="GTPase_RsgA"/>
    <property type="match status" value="1"/>
</dbReference>
<keyword evidence="3" id="KW-0862">Zinc</keyword>
<dbReference type="RefSeq" id="WP_078930362.1">
    <property type="nucleotide sequence ID" value="NZ_FUXC01000002.1"/>
</dbReference>
<organism evidence="6 7">
    <name type="scientific">Treponema berlinense</name>
    <dbReference type="NCBI Taxonomy" id="225004"/>
    <lineage>
        <taxon>Bacteria</taxon>
        <taxon>Pseudomonadati</taxon>
        <taxon>Spirochaetota</taxon>
        <taxon>Spirochaetia</taxon>
        <taxon>Spirochaetales</taxon>
        <taxon>Treponemataceae</taxon>
        <taxon>Treponema</taxon>
    </lineage>
</organism>
<dbReference type="STRING" id="225004.SAMN02745152_00617"/>
<dbReference type="Gene3D" id="1.10.40.50">
    <property type="entry name" value="Probable gtpase engc, domain 3"/>
    <property type="match status" value="1"/>
</dbReference>
<keyword evidence="3" id="KW-0963">Cytoplasm</keyword>
<accession>A0A1T4LNC7</accession>
<protein>
    <recommendedName>
        <fullName evidence="3">Small ribosomal subunit biogenesis GTPase RsgA</fullName>
        <ecNumber evidence="3">3.6.1.-</ecNumber>
    </recommendedName>
</protein>
<feature type="binding site" evidence="3">
    <location>
        <position position="289"/>
    </location>
    <ligand>
        <name>Zn(2+)</name>
        <dbReference type="ChEBI" id="CHEBI:29105"/>
    </ligand>
</feature>
<dbReference type="EMBL" id="FUXC01000002">
    <property type="protein sequence ID" value="SJZ56215.1"/>
    <property type="molecule type" value="Genomic_DNA"/>
</dbReference>
<reference evidence="6 7" key="1">
    <citation type="submission" date="2017-02" db="EMBL/GenBank/DDBJ databases">
        <authorList>
            <person name="Peterson S.W."/>
        </authorList>
    </citation>
    <scope>NUCLEOTIDE SEQUENCE [LARGE SCALE GENOMIC DNA]</scope>
    <source>
        <strain evidence="6 7">ATCC BAA-909</strain>
    </source>
</reference>
<dbReference type="GO" id="GO:0046872">
    <property type="term" value="F:metal ion binding"/>
    <property type="evidence" value="ECO:0007669"/>
    <property type="project" value="UniProtKB-KW"/>
</dbReference>
<keyword evidence="3" id="KW-0690">Ribosome biogenesis</keyword>
<dbReference type="InterPro" id="IPR027417">
    <property type="entry name" value="P-loop_NTPase"/>
</dbReference>
<dbReference type="GeneID" id="303366884"/>
<evidence type="ECO:0000259" key="4">
    <source>
        <dbReference type="PROSITE" id="PS50936"/>
    </source>
</evidence>
<dbReference type="Gene3D" id="3.40.50.300">
    <property type="entry name" value="P-loop containing nucleotide triphosphate hydrolases"/>
    <property type="match status" value="1"/>
</dbReference>
<dbReference type="EC" id="3.6.1.-" evidence="3"/>
<dbReference type="InterPro" id="IPR030378">
    <property type="entry name" value="G_CP_dom"/>
</dbReference>
<dbReference type="PANTHER" id="PTHR32120">
    <property type="entry name" value="SMALL RIBOSOMAL SUBUNIT BIOGENESIS GTPASE RSGA"/>
    <property type="match status" value="1"/>
</dbReference>
<keyword evidence="3" id="KW-0378">Hydrolase</keyword>
<feature type="domain" description="EngC GTPase" evidence="4">
    <location>
        <begin position="95"/>
        <end position="255"/>
    </location>
</feature>
<sequence>MNQLTGTVLSGSNNVFEVESFSEDDGSFIIRSCALKSKRLKSDKKYYNPLAPGDIVQIEVDSLEDKKGQITALVPRKNEFVRWNVKGRSPQLLAANLDYVILVTTPEEPDFRPRFIDRELAQAERQGIEPVILINKCDLEGSQDESFLKYVSIWEKLGYKVMKISAKTGEGMVEFAHFIQNKLCALVGQSGVGKSSLVNVLDSTVVLKTGSLSKKYGKGSHTTTKGTLLRIKLNESLTGGIQGAVASIIDTPGVRRFVLHDIESKDLALYFREMSPLVGKCNFGLSCTHINEKGCKILEAVESGQISRERYENWKKISEEIKTGSWTD</sequence>
<keyword evidence="3" id="KW-0699">rRNA-binding</keyword>
<dbReference type="PROSITE" id="PS50936">
    <property type="entry name" value="ENGC_GTPASE"/>
    <property type="match status" value="1"/>
</dbReference>
<gene>
    <name evidence="3" type="primary">rsgA</name>
    <name evidence="6" type="ORF">SAMN02745152_00617</name>
</gene>
<feature type="binding site" evidence="3">
    <location>
        <begin position="188"/>
        <end position="196"/>
    </location>
    <ligand>
        <name>GTP</name>
        <dbReference type="ChEBI" id="CHEBI:37565"/>
    </ligand>
</feature>
<feature type="binding site" evidence="3">
    <location>
        <position position="281"/>
    </location>
    <ligand>
        <name>Zn(2+)</name>
        <dbReference type="ChEBI" id="CHEBI:29105"/>
    </ligand>
</feature>
<dbReference type="Proteomes" id="UP000190395">
    <property type="component" value="Unassembled WGS sequence"/>
</dbReference>
<dbReference type="GO" id="GO:0005737">
    <property type="term" value="C:cytoplasm"/>
    <property type="evidence" value="ECO:0007669"/>
    <property type="project" value="UniProtKB-SubCell"/>
</dbReference>
<comment type="subcellular location">
    <subcellularLocation>
        <location evidence="3">Cytoplasm</location>
    </subcellularLocation>
</comment>
<dbReference type="InterPro" id="IPR010914">
    <property type="entry name" value="RsgA_GTPase_dom"/>
</dbReference>
<feature type="binding site" evidence="3">
    <location>
        <begin position="135"/>
        <end position="138"/>
    </location>
    <ligand>
        <name>GTP</name>
        <dbReference type="ChEBI" id="CHEBI:37565"/>
    </ligand>
</feature>
<keyword evidence="7" id="KW-1185">Reference proteome</keyword>
<feature type="domain" description="CP-type G" evidence="5">
    <location>
        <begin position="83"/>
        <end position="257"/>
    </location>
</feature>
<dbReference type="PANTHER" id="PTHR32120:SF11">
    <property type="entry name" value="SMALL RIBOSOMAL SUBUNIT BIOGENESIS GTPASE RSGA 1, MITOCHONDRIAL-RELATED"/>
    <property type="match status" value="1"/>
</dbReference>
<dbReference type="AlphaFoldDB" id="A0A1T4LNC7"/>
<dbReference type="Pfam" id="PF03193">
    <property type="entry name" value="RsgA_GTPase"/>
    <property type="match status" value="1"/>
</dbReference>
<name>A0A1T4LNC7_9SPIR</name>
<dbReference type="CDD" id="cd01854">
    <property type="entry name" value="YjeQ_EngC"/>
    <property type="match status" value="1"/>
</dbReference>
<keyword evidence="3" id="KW-0694">RNA-binding</keyword>
<evidence type="ECO:0000313" key="7">
    <source>
        <dbReference type="Proteomes" id="UP000190395"/>
    </source>
</evidence>
<evidence type="ECO:0000256" key="2">
    <source>
        <dbReference type="ARBA" id="ARBA00023134"/>
    </source>
</evidence>
<comment type="subunit">
    <text evidence="3">Monomer. Associates with 30S ribosomal subunit, binds 16S rRNA.</text>
</comment>
<comment type="similarity">
    <text evidence="3">Belongs to the TRAFAC class YlqF/YawG GTPase family. RsgA subfamily.</text>
</comment>
<dbReference type="NCBIfam" id="TIGR00157">
    <property type="entry name" value="ribosome small subunit-dependent GTPase A"/>
    <property type="match status" value="1"/>
</dbReference>
<dbReference type="InterPro" id="IPR004881">
    <property type="entry name" value="Ribosome_biogen_GTPase_RsgA"/>
</dbReference>
<feature type="binding site" evidence="3">
    <location>
        <position position="295"/>
    </location>
    <ligand>
        <name>Zn(2+)</name>
        <dbReference type="ChEBI" id="CHEBI:29105"/>
    </ligand>
</feature>
<comment type="cofactor">
    <cofactor evidence="3">
        <name>Zn(2+)</name>
        <dbReference type="ChEBI" id="CHEBI:29105"/>
    </cofactor>
    <text evidence="3">Binds 1 zinc ion per subunit.</text>
</comment>
<dbReference type="PROSITE" id="PS51721">
    <property type="entry name" value="G_CP"/>
    <property type="match status" value="1"/>
</dbReference>
<dbReference type="GO" id="GO:0042274">
    <property type="term" value="P:ribosomal small subunit biogenesis"/>
    <property type="evidence" value="ECO:0007669"/>
    <property type="project" value="UniProtKB-UniRule"/>
</dbReference>
<dbReference type="GO" id="GO:0005525">
    <property type="term" value="F:GTP binding"/>
    <property type="evidence" value="ECO:0007669"/>
    <property type="project" value="UniProtKB-UniRule"/>
</dbReference>
<keyword evidence="2 3" id="KW-0342">GTP-binding</keyword>
<comment type="function">
    <text evidence="3">One of several proteins that assist in the late maturation steps of the functional core of the 30S ribosomal subunit. Helps release RbfA from mature subunits. May play a role in the assembly of ribosomal proteins into the subunit. Circularly permuted GTPase that catalyzes slow GTP hydrolysis, GTPase activity is stimulated by the 30S ribosomal subunit.</text>
</comment>
<evidence type="ECO:0000256" key="3">
    <source>
        <dbReference type="HAMAP-Rule" id="MF_01820"/>
    </source>
</evidence>
<dbReference type="OrthoDB" id="9809485at2"/>